<sequence>MKYFLFLDESGDHGLGNIDQGFPVFVLCGIIVSKNSYTQIKKEMNRLKQDLWQNKNVIFHSRDIRKCNDEFKILFDLNVKEKFYNKINEIVNSSNYSIISSGIQKEKYIHRYGKLTSDVYEIALSFIVERTVFYLDDVEDENKSLEIIIEKRGAKEDAKLNEHFNRLLSWGTGYVSANRLKNYQMKISFKHKEENINGLQLSDLIAYPIARHIINPKRVNPAFDKLSDKFYMKNGKRYGLKIFP</sequence>
<gene>
    <name evidence="1" type="ORF">SCARUB_04900</name>
</gene>
<accession>A0A1E3X2Z2</accession>
<comment type="caution">
    <text evidence="1">The sequence shown here is derived from an EMBL/GenBank/DDBJ whole genome shotgun (WGS) entry which is preliminary data.</text>
</comment>
<dbReference type="AlphaFoldDB" id="A0A1E3X2Z2"/>
<organism evidence="1 2">
    <name type="scientific">Candidatus Scalindua rubra</name>
    <dbReference type="NCBI Taxonomy" id="1872076"/>
    <lineage>
        <taxon>Bacteria</taxon>
        <taxon>Pseudomonadati</taxon>
        <taxon>Planctomycetota</taxon>
        <taxon>Candidatus Brocadiia</taxon>
        <taxon>Candidatus Brocadiales</taxon>
        <taxon>Candidatus Scalinduaceae</taxon>
        <taxon>Candidatus Scalindua</taxon>
    </lineage>
</organism>
<evidence type="ECO:0000313" key="2">
    <source>
        <dbReference type="Proteomes" id="UP000094056"/>
    </source>
</evidence>
<protein>
    <recommendedName>
        <fullName evidence="3">DUF3800 domain-containing protein</fullName>
    </recommendedName>
</protein>
<proteinExistence type="predicted"/>
<dbReference type="Pfam" id="PF12686">
    <property type="entry name" value="DUF3800"/>
    <property type="match status" value="1"/>
</dbReference>
<evidence type="ECO:0000313" key="1">
    <source>
        <dbReference type="EMBL" id="ODS29995.1"/>
    </source>
</evidence>
<evidence type="ECO:0008006" key="3">
    <source>
        <dbReference type="Google" id="ProtNLM"/>
    </source>
</evidence>
<reference evidence="1 2" key="1">
    <citation type="submission" date="2016-07" db="EMBL/GenBank/DDBJ databases">
        <title>Draft genome of Scalindua rubra, obtained from a brine-seawater interface in the Red Sea, sheds light on salt adaptation in anammox bacteria.</title>
        <authorList>
            <person name="Speth D.R."/>
            <person name="Lagkouvardos I."/>
            <person name="Wang Y."/>
            <person name="Qian P.-Y."/>
            <person name="Dutilh B.E."/>
            <person name="Jetten M.S."/>
        </authorList>
    </citation>
    <scope>NUCLEOTIDE SEQUENCE [LARGE SCALE GENOMIC DNA]</scope>
    <source>
        <strain evidence="1">BSI-1</strain>
    </source>
</reference>
<name>A0A1E3X2Z2_9BACT</name>
<dbReference type="InterPro" id="IPR024524">
    <property type="entry name" value="DUF3800"/>
</dbReference>
<dbReference type="Proteomes" id="UP000094056">
    <property type="component" value="Unassembled WGS sequence"/>
</dbReference>
<dbReference type="EMBL" id="MAYW01000310">
    <property type="protein sequence ID" value="ODS29995.1"/>
    <property type="molecule type" value="Genomic_DNA"/>
</dbReference>